<evidence type="ECO:0000313" key="2">
    <source>
        <dbReference type="Proteomes" id="UP000269301"/>
    </source>
</evidence>
<dbReference type="Pfam" id="PF10899">
    <property type="entry name" value="AbiGi"/>
    <property type="match status" value="1"/>
</dbReference>
<dbReference type="AlphaFoldDB" id="A0A495A7R9"/>
<sequence>MELIQRYVSKELTHFVGRHQPEKERFDLLIEIIKSGWLLHKNIRGDIKINTDAHGLEDIVTPGITCFADIPINDLSLHMEKYSNFGLAFKKDFLVERGANPVHYIATNGYIQISKEMPSNQAPVREDYFKDNIKRYFTWKSHMKKLIERNAQNENNTLEDMERLEQLDSFLIKHIFAYLKPFDASKTDADEDNYYLEREWRIVGDVAFSLNDITRILVPEKYGRKLREALPEYTGQISFTE</sequence>
<dbReference type="EMBL" id="RBZP01000002">
    <property type="protein sequence ID" value="RKQ35827.1"/>
    <property type="molecule type" value="Genomic_DNA"/>
</dbReference>
<keyword evidence="2" id="KW-1185">Reference proteome</keyword>
<dbReference type="InterPro" id="IPR021223">
    <property type="entry name" value="AbiGi"/>
</dbReference>
<protein>
    <submittedName>
        <fullName evidence="1">Uncharacterized protein</fullName>
    </submittedName>
</protein>
<accession>A0A495A7R9</accession>
<name>A0A495A7R9_9BACI</name>
<reference evidence="1 2" key="1">
    <citation type="journal article" date="2016" name="Int. J. Syst. Evol. Microbiol.">
        <title>Oceanobacillus halophilus sp. nov., a novel moderately halophilic bacterium from a hypersaline lake.</title>
        <authorList>
            <person name="Amoozegar M.A."/>
            <person name="Bagheri M."/>
            <person name="Makhdoumi A."/>
            <person name="Nikou M.M."/>
            <person name="Fazeli S.A.S."/>
            <person name="Schumann P."/>
            <person name="Sproer C."/>
            <person name="Sanchez-Porro C."/>
            <person name="Ventosa A."/>
        </authorList>
    </citation>
    <scope>NUCLEOTIDE SEQUENCE [LARGE SCALE GENOMIC DNA]</scope>
    <source>
        <strain evidence="1 2">DSM 23996</strain>
    </source>
</reference>
<dbReference type="OrthoDB" id="680500at2"/>
<organism evidence="1 2">
    <name type="scientific">Oceanobacillus halophilus</name>
    <dbReference type="NCBI Taxonomy" id="930130"/>
    <lineage>
        <taxon>Bacteria</taxon>
        <taxon>Bacillati</taxon>
        <taxon>Bacillota</taxon>
        <taxon>Bacilli</taxon>
        <taxon>Bacillales</taxon>
        <taxon>Bacillaceae</taxon>
        <taxon>Oceanobacillus</taxon>
    </lineage>
</organism>
<dbReference type="Proteomes" id="UP000269301">
    <property type="component" value="Unassembled WGS sequence"/>
</dbReference>
<comment type="caution">
    <text evidence="1">The sequence shown here is derived from an EMBL/GenBank/DDBJ whole genome shotgun (WGS) entry which is preliminary data.</text>
</comment>
<proteinExistence type="predicted"/>
<gene>
    <name evidence="1" type="ORF">D8M06_06110</name>
</gene>
<evidence type="ECO:0000313" key="1">
    <source>
        <dbReference type="EMBL" id="RKQ35827.1"/>
    </source>
</evidence>
<dbReference type="RefSeq" id="WP_121203499.1">
    <property type="nucleotide sequence ID" value="NZ_RBZP01000002.1"/>
</dbReference>